<feature type="chain" id="PRO_5023889245" description="Neprosin PEP catalytic domain-containing protein" evidence="1">
    <location>
        <begin position="27"/>
        <end position="370"/>
    </location>
</feature>
<organism evidence="3 4">
    <name type="scientific">Eragrostis curvula</name>
    <name type="common">weeping love grass</name>
    <dbReference type="NCBI Taxonomy" id="38414"/>
    <lineage>
        <taxon>Eukaryota</taxon>
        <taxon>Viridiplantae</taxon>
        <taxon>Streptophyta</taxon>
        <taxon>Embryophyta</taxon>
        <taxon>Tracheophyta</taxon>
        <taxon>Spermatophyta</taxon>
        <taxon>Magnoliopsida</taxon>
        <taxon>Liliopsida</taxon>
        <taxon>Poales</taxon>
        <taxon>Poaceae</taxon>
        <taxon>PACMAD clade</taxon>
        <taxon>Chloridoideae</taxon>
        <taxon>Eragrostideae</taxon>
        <taxon>Eragrostidinae</taxon>
        <taxon>Eragrostis</taxon>
    </lineage>
</organism>
<dbReference type="PANTHER" id="PTHR31589">
    <property type="entry name" value="PROTEIN, PUTATIVE (DUF239)-RELATED-RELATED"/>
    <property type="match status" value="1"/>
</dbReference>
<feature type="non-terminal residue" evidence="3">
    <location>
        <position position="1"/>
    </location>
</feature>
<proteinExistence type="predicted"/>
<accession>A0A5J9VND9</accession>
<evidence type="ECO:0000259" key="2">
    <source>
        <dbReference type="PROSITE" id="PS52045"/>
    </source>
</evidence>
<feature type="signal peptide" evidence="1">
    <location>
        <begin position="1"/>
        <end position="26"/>
    </location>
</feature>
<evidence type="ECO:0000313" key="4">
    <source>
        <dbReference type="Proteomes" id="UP000324897"/>
    </source>
</evidence>
<dbReference type="EMBL" id="RWGY01000009">
    <property type="protein sequence ID" value="TVU37015.1"/>
    <property type="molecule type" value="Genomic_DNA"/>
</dbReference>
<feature type="domain" description="Neprosin PEP catalytic" evidence="2">
    <location>
        <begin position="102"/>
        <end position="369"/>
    </location>
</feature>
<dbReference type="Pfam" id="PF03080">
    <property type="entry name" value="Neprosin"/>
    <property type="match status" value="1"/>
</dbReference>
<dbReference type="OrthoDB" id="685114at2759"/>
<dbReference type="PANTHER" id="PTHR31589:SF219">
    <property type="entry name" value="OS06G0144400 PROTEIN"/>
    <property type="match status" value="1"/>
</dbReference>
<dbReference type="PROSITE" id="PS52045">
    <property type="entry name" value="NEPROSIN_PEP_CD"/>
    <property type="match status" value="1"/>
</dbReference>
<dbReference type="AlphaFoldDB" id="A0A5J9VND9"/>
<protein>
    <recommendedName>
        <fullName evidence="2">Neprosin PEP catalytic domain-containing protein</fullName>
    </recommendedName>
</protein>
<keyword evidence="1" id="KW-0732">Signal</keyword>
<evidence type="ECO:0000256" key="1">
    <source>
        <dbReference type="SAM" id="SignalP"/>
    </source>
</evidence>
<dbReference type="InterPro" id="IPR053168">
    <property type="entry name" value="Glutamic_endopeptidase"/>
</dbReference>
<name>A0A5J9VND9_9POAL</name>
<dbReference type="Gramene" id="TVU37015">
    <property type="protein sequence ID" value="TVU37015"/>
    <property type="gene ID" value="EJB05_18978"/>
</dbReference>
<keyword evidence="4" id="KW-1185">Reference proteome</keyword>
<dbReference type="Proteomes" id="UP000324897">
    <property type="component" value="Unassembled WGS sequence"/>
</dbReference>
<gene>
    <name evidence="3" type="ORF">EJB05_18978</name>
</gene>
<comment type="caution">
    <text evidence="3">The sequence shown here is derived from an EMBL/GenBank/DDBJ whole genome shotgun (WGS) entry which is preliminary data.</text>
</comment>
<sequence length="370" mass="39657">MAGGDWLDVFLLLVVTTILQVRLVHGELHVDAEDISKTITTRSLRANDGGMVPSSVVQEWHSSGSCPTGTIPIRRLPKNVVNPDMAIIQPFHPSSDRFVMDGSNSLGDEFAVAVGLDWPYHGASALLPSYRPTKIEPHELSSTCIVVAATVNRTWVGDHGPGDFPPDVTNQIVVGLMASPSIFGNDNPNLYVYYTSDGGKRKRCFNLLCHGFVQTSSKIALGTSFINGGSSITYEGVPYVAMSIHKVPGQQQWWVSVNDTVIGYFPHTLFPTFFPESYINQLGGIVRNSRPNGVHTDTTMGNGRTPESGGSAVIKAYLAVAANGMDKKDRPVTLGATAPKCYDATVLGENLQVPGYDIAYGGPGGSGCDQ</sequence>
<evidence type="ECO:0000313" key="3">
    <source>
        <dbReference type="EMBL" id="TVU37015.1"/>
    </source>
</evidence>
<reference evidence="3 4" key="1">
    <citation type="journal article" date="2019" name="Sci. Rep.">
        <title>A high-quality genome of Eragrostis curvula grass provides insights into Poaceae evolution and supports new strategies to enhance forage quality.</title>
        <authorList>
            <person name="Carballo J."/>
            <person name="Santos B.A.C.M."/>
            <person name="Zappacosta D."/>
            <person name="Garbus I."/>
            <person name="Selva J.P."/>
            <person name="Gallo C.A."/>
            <person name="Diaz A."/>
            <person name="Albertini E."/>
            <person name="Caccamo M."/>
            <person name="Echenique V."/>
        </authorList>
    </citation>
    <scope>NUCLEOTIDE SEQUENCE [LARGE SCALE GENOMIC DNA]</scope>
    <source>
        <strain evidence="4">cv. Victoria</strain>
        <tissue evidence="3">Leaf</tissue>
    </source>
</reference>
<dbReference type="InterPro" id="IPR004314">
    <property type="entry name" value="Neprosin"/>
</dbReference>